<dbReference type="PANTHER" id="PTHR30146:SF138">
    <property type="entry name" value="TRANSCRIPTIONAL REGULATORY PROTEIN"/>
    <property type="match status" value="1"/>
</dbReference>
<sequence length="354" mass="37393">MGKRSTSRGTLASLAAELGVSRTTVSNAYNRPDQLSPVLRERILATAERLGYPGPDPAARSLRTRRVGTVGVLFTDDLTYAFEDLASVDFLAGMAAASYGSHTALTLIPAGPGEDVNPQALVGQSAVDGFVVYSVAEGDPYLTAAVARRVPVVVVDQPTTTDLPWVGIDDYHAIAPAAQALLDAGHRHIGILCIRLGRERNDGPVSPERLASASLHVQKARVEGALAVLAAGGIDPRHVPIVERHINDRANNLDAARELLTAHPELTAVLCTTDSMALAVLDYRPDISVTGFDGISTALYRELTTVIQPNHDKGAAAGRMLGALIDANLADTSIDLPNTVLPTSFYAGSTVRRI</sequence>
<reference evidence="6" key="1">
    <citation type="submission" date="2019-11" db="EMBL/GenBank/DDBJ databases">
        <title>Complete genome sequence of Corynebacterium kalinowskii 1959, a novel Corynebacterium species isolated from soil of a small paddock in Vilsendorf, Germany.</title>
        <authorList>
            <person name="Schaffert L."/>
            <person name="Ruwe M."/>
            <person name="Milse J."/>
            <person name="Hanuschka K."/>
            <person name="Ortseifen V."/>
            <person name="Droste J."/>
            <person name="Brandt D."/>
            <person name="Schlueter L."/>
            <person name="Kutter Y."/>
            <person name="Vinke S."/>
            <person name="Viehoefer P."/>
            <person name="Jacob L."/>
            <person name="Luebke N.-C."/>
            <person name="Schulte-Berndt E."/>
            <person name="Hain C."/>
            <person name="Linder M."/>
            <person name="Schmidt P."/>
            <person name="Wollenschlaeger L."/>
            <person name="Luttermann T."/>
            <person name="Thieme E."/>
            <person name="Hassa J."/>
            <person name="Haak M."/>
            <person name="Wittchen M."/>
            <person name="Mentz A."/>
            <person name="Persicke M."/>
            <person name="Busche T."/>
            <person name="Ruckert C."/>
        </authorList>
    </citation>
    <scope>NUCLEOTIDE SEQUENCE [LARGE SCALE GENOMIC DNA]</scope>
    <source>
        <strain evidence="6">1959</strain>
    </source>
</reference>
<accession>A0A6B8VE00</accession>
<protein>
    <submittedName>
        <fullName evidence="5">Catabolite control protein A</fullName>
    </submittedName>
</protein>
<dbReference type="Pfam" id="PF00532">
    <property type="entry name" value="Peripla_BP_1"/>
    <property type="match status" value="1"/>
</dbReference>
<keyword evidence="2" id="KW-0238">DNA-binding</keyword>
<keyword evidence="6" id="KW-1185">Reference proteome</keyword>
<evidence type="ECO:0000259" key="4">
    <source>
        <dbReference type="PROSITE" id="PS50932"/>
    </source>
</evidence>
<dbReference type="AlphaFoldDB" id="A0A6B8VE00"/>
<name>A0A6B8VE00_9CORY</name>
<proteinExistence type="predicted"/>
<dbReference type="KEGG" id="ckw:CKALI_01950"/>
<evidence type="ECO:0000313" key="5">
    <source>
        <dbReference type="EMBL" id="QGU01289.1"/>
    </source>
</evidence>
<dbReference type="GO" id="GO:0000976">
    <property type="term" value="F:transcription cis-regulatory region binding"/>
    <property type="evidence" value="ECO:0007669"/>
    <property type="project" value="TreeGrafter"/>
</dbReference>
<dbReference type="InterPro" id="IPR001761">
    <property type="entry name" value="Peripla_BP/Lac1_sug-bd_dom"/>
</dbReference>
<dbReference type="InterPro" id="IPR000843">
    <property type="entry name" value="HTH_LacI"/>
</dbReference>
<gene>
    <name evidence="5" type="primary">ccpA</name>
    <name evidence="5" type="ORF">CKALI_01950</name>
</gene>
<dbReference type="GO" id="GO:0003700">
    <property type="term" value="F:DNA-binding transcription factor activity"/>
    <property type="evidence" value="ECO:0007669"/>
    <property type="project" value="TreeGrafter"/>
</dbReference>
<dbReference type="PROSITE" id="PS50932">
    <property type="entry name" value="HTH_LACI_2"/>
    <property type="match status" value="1"/>
</dbReference>
<dbReference type="PANTHER" id="PTHR30146">
    <property type="entry name" value="LACI-RELATED TRANSCRIPTIONAL REPRESSOR"/>
    <property type="match status" value="1"/>
</dbReference>
<dbReference type="SUPFAM" id="SSF53822">
    <property type="entry name" value="Periplasmic binding protein-like I"/>
    <property type="match status" value="1"/>
</dbReference>
<dbReference type="EMBL" id="CP046452">
    <property type="protein sequence ID" value="QGU01289.1"/>
    <property type="molecule type" value="Genomic_DNA"/>
</dbReference>
<dbReference type="InterPro" id="IPR010982">
    <property type="entry name" value="Lambda_DNA-bd_dom_sf"/>
</dbReference>
<dbReference type="Gene3D" id="3.40.50.2300">
    <property type="match status" value="2"/>
</dbReference>
<organism evidence="5 6">
    <name type="scientific">Corynebacterium kalinowskii</name>
    <dbReference type="NCBI Taxonomy" id="2675216"/>
    <lineage>
        <taxon>Bacteria</taxon>
        <taxon>Bacillati</taxon>
        <taxon>Actinomycetota</taxon>
        <taxon>Actinomycetes</taxon>
        <taxon>Mycobacteriales</taxon>
        <taxon>Corynebacteriaceae</taxon>
        <taxon>Corynebacterium</taxon>
    </lineage>
</organism>
<dbReference type="SUPFAM" id="SSF47413">
    <property type="entry name" value="lambda repressor-like DNA-binding domains"/>
    <property type="match status" value="1"/>
</dbReference>
<dbReference type="Gene3D" id="1.10.260.40">
    <property type="entry name" value="lambda repressor-like DNA-binding domains"/>
    <property type="match status" value="1"/>
</dbReference>
<evidence type="ECO:0000256" key="3">
    <source>
        <dbReference type="ARBA" id="ARBA00023163"/>
    </source>
</evidence>
<dbReference type="SMART" id="SM00354">
    <property type="entry name" value="HTH_LACI"/>
    <property type="match status" value="1"/>
</dbReference>
<evidence type="ECO:0000313" key="6">
    <source>
        <dbReference type="Proteomes" id="UP000427071"/>
    </source>
</evidence>
<evidence type="ECO:0000256" key="2">
    <source>
        <dbReference type="ARBA" id="ARBA00023125"/>
    </source>
</evidence>
<keyword evidence="3" id="KW-0804">Transcription</keyword>
<dbReference type="CDD" id="cd01392">
    <property type="entry name" value="HTH_LacI"/>
    <property type="match status" value="1"/>
</dbReference>
<evidence type="ECO:0000256" key="1">
    <source>
        <dbReference type="ARBA" id="ARBA00023015"/>
    </source>
</evidence>
<dbReference type="Proteomes" id="UP000427071">
    <property type="component" value="Chromosome"/>
</dbReference>
<dbReference type="RefSeq" id="WP_156191706.1">
    <property type="nucleotide sequence ID" value="NZ_CP046452.1"/>
</dbReference>
<keyword evidence="1" id="KW-0805">Transcription regulation</keyword>
<dbReference type="CDD" id="cd06279">
    <property type="entry name" value="PBP1_LacI-like"/>
    <property type="match status" value="1"/>
</dbReference>
<feature type="domain" description="HTH lacI-type" evidence="4">
    <location>
        <begin position="10"/>
        <end position="64"/>
    </location>
</feature>
<dbReference type="InterPro" id="IPR028082">
    <property type="entry name" value="Peripla_BP_I"/>
</dbReference>